<comment type="caution">
    <text evidence="3">The sequence shown here is derived from an EMBL/GenBank/DDBJ whole genome shotgun (WGS) entry which is preliminary data.</text>
</comment>
<protein>
    <recommendedName>
        <fullName evidence="2">Cyclin N-terminal domain-containing protein</fullName>
    </recommendedName>
</protein>
<dbReference type="InterPro" id="IPR036915">
    <property type="entry name" value="Cyclin-like_sf"/>
</dbReference>
<feature type="region of interest" description="Disordered" evidence="1">
    <location>
        <begin position="261"/>
        <end position="328"/>
    </location>
</feature>
<dbReference type="InterPro" id="IPR006671">
    <property type="entry name" value="Cyclin_N"/>
</dbReference>
<dbReference type="EMBL" id="JADGIZ020000006">
    <property type="protein sequence ID" value="KAL2918414.1"/>
    <property type="molecule type" value="Genomic_DNA"/>
</dbReference>
<feature type="compositionally biased region" description="Low complexity" evidence="1">
    <location>
        <begin position="270"/>
        <end position="280"/>
    </location>
</feature>
<reference evidence="3 4" key="1">
    <citation type="submission" date="2023-09" db="EMBL/GenBank/DDBJ databases">
        <title>Pangenome analysis of Batrachochytrium dendrobatidis and related Chytrids.</title>
        <authorList>
            <person name="Yacoub M.N."/>
            <person name="Stajich J.E."/>
            <person name="James T.Y."/>
        </authorList>
    </citation>
    <scope>NUCLEOTIDE SEQUENCE [LARGE SCALE GENOMIC DNA]</scope>
    <source>
        <strain evidence="3 4">JEL0888</strain>
    </source>
</reference>
<proteinExistence type="predicted"/>
<dbReference type="PANTHER" id="PTHR10026">
    <property type="entry name" value="CYCLIN"/>
    <property type="match status" value="1"/>
</dbReference>
<evidence type="ECO:0000256" key="1">
    <source>
        <dbReference type="SAM" id="MobiDB-lite"/>
    </source>
</evidence>
<accession>A0ABR4NFV5</accession>
<dbReference type="Pfam" id="PF00134">
    <property type="entry name" value="Cyclin_N"/>
    <property type="match status" value="1"/>
</dbReference>
<sequence>MYAHNTWLFSDRALLAAPSVAKGVEPGVESYTRLRACRYMERCGKRLALPRDMIATAKVLLHRFYMRANINECKYHDVGATLLFVCGKLGEGRNFKRIEQVVPICASEALKKEVQMDENSTIFLRWKETIMSLEEYALQLLCFDLSPELPHHHALNLIREKKGSLALQKLAFIFCDEALCTTLAVRCSAKEIAHAAVHAARMALFGKDLAEHGAAWLDGCDMDQQKLKALALEISIASDDEATKRLANIRAEQFRQNLKERAARRKRNATAHAARTTAGRSGTSPHSVGVPGTPSTGIAETSPGYSPPKLASTSPMSTVPDQRRSADAIPAATAPSVAPAGGFVAPDKYAVGGAQNLKPTPSTSARINFNTSAPSGNTAGGPIRMTLREHIQREHTHRKPYAPRPHH</sequence>
<evidence type="ECO:0000259" key="2">
    <source>
        <dbReference type="Pfam" id="PF00134"/>
    </source>
</evidence>
<dbReference type="InterPro" id="IPR043198">
    <property type="entry name" value="Cyclin/Ssn8"/>
</dbReference>
<name>A0ABR4NFV5_9FUNG</name>
<gene>
    <name evidence="3" type="ORF">HK105_201814</name>
</gene>
<dbReference type="Proteomes" id="UP001527925">
    <property type="component" value="Unassembled WGS sequence"/>
</dbReference>
<feature type="region of interest" description="Disordered" evidence="1">
    <location>
        <begin position="355"/>
        <end position="382"/>
    </location>
</feature>
<organism evidence="3 4">
    <name type="scientific">Polyrhizophydium stewartii</name>
    <dbReference type="NCBI Taxonomy" id="2732419"/>
    <lineage>
        <taxon>Eukaryota</taxon>
        <taxon>Fungi</taxon>
        <taxon>Fungi incertae sedis</taxon>
        <taxon>Chytridiomycota</taxon>
        <taxon>Chytridiomycota incertae sedis</taxon>
        <taxon>Chytridiomycetes</taxon>
        <taxon>Rhizophydiales</taxon>
        <taxon>Rhizophydiales incertae sedis</taxon>
        <taxon>Polyrhizophydium</taxon>
    </lineage>
</organism>
<dbReference type="Gene3D" id="1.10.472.10">
    <property type="entry name" value="Cyclin-like"/>
    <property type="match status" value="2"/>
</dbReference>
<feature type="compositionally biased region" description="Polar residues" evidence="1">
    <location>
        <begin position="311"/>
        <end position="320"/>
    </location>
</feature>
<feature type="compositionally biased region" description="Polar residues" evidence="1">
    <location>
        <begin position="357"/>
        <end position="377"/>
    </location>
</feature>
<feature type="domain" description="Cyclin N-terminal" evidence="2">
    <location>
        <begin position="24"/>
        <end position="145"/>
    </location>
</feature>
<evidence type="ECO:0000313" key="4">
    <source>
        <dbReference type="Proteomes" id="UP001527925"/>
    </source>
</evidence>
<evidence type="ECO:0000313" key="3">
    <source>
        <dbReference type="EMBL" id="KAL2918414.1"/>
    </source>
</evidence>
<keyword evidence="4" id="KW-1185">Reference proteome</keyword>
<dbReference type="SUPFAM" id="SSF47954">
    <property type="entry name" value="Cyclin-like"/>
    <property type="match status" value="2"/>
</dbReference>